<evidence type="ECO:0000313" key="1">
    <source>
        <dbReference type="EMBL" id="MBB5069871.1"/>
    </source>
</evidence>
<keyword evidence="2" id="KW-1185">Reference proteome</keyword>
<dbReference type="Proteomes" id="UP000580474">
    <property type="component" value="Unassembled WGS sequence"/>
</dbReference>
<dbReference type="CDD" id="cd07812">
    <property type="entry name" value="SRPBCC"/>
    <property type="match status" value="1"/>
</dbReference>
<comment type="caution">
    <text evidence="1">The sequence shown here is derived from an EMBL/GenBank/DDBJ whole genome shotgun (WGS) entry which is preliminary data.</text>
</comment>
<proteinExistence type="predicted"/>
<dbReference type="SUPFAM" id="SSF55961">
    <property type="entry name" value="Bet v1-like"/>
    <property type="match status" value="1"/>
</dbReference>
<name>A0A840NFV8_9PSEU</name>
<dbReference type="AlphaFoldDB" id="A0A840NFV8"/>
<dbReference type="RefSeq" id="WP_184479491.1">
    <property type="nucleotide sequence ID" value="NZ_JACHIV010000001.1"/>
</dbReference>
<accession>A0A840NFV8</accession>
<reference evidence="1 2" key="1">
    <citation type="submission" date="2020-08" db="EMBL/GenBank/DDBJ databases">
        <title>Sequencing the genomes of 1000 actinobacteria strains.</title>
        <authorList>
            <person name="Klenk H.-P."/>
        </authorList>
    </citation>
    <scope>NUCLEOTIDE SEQUENCE [LARGE SCALE GENOMIC DNA]</scope>
    <source>
        <strain evidence="1 2">DSM 45582</strain>
    </source>
</reference>
<dbReference type="EMBL" id="JACHIV010000001">
    <property type="protein sequence ID" value="MBB5069871.1"/>
    <property type="molecule type" value="Genomic_DNA"/>
</dbReference>
<dbReference type="InterPro" id="IPR019587">
    <property type="entry name" value="Polyketide_cyclase/dehydratase"/>
</dbReference>
<gene>
    <name evidence="1" type="ORF">BJ969_002959</name>
</gene>
<protein>
    <submittedName>
        <fullName evidence="1">Uncharacterized protein YndB with AHSA1/START domain</fullName>
    </submittedName>
</protein>
<dbReference type="Pfam" id="PF10604">
    <property type="entry name" value="Polyketide_cyc2"/>
    <property type="match status" value="1"/>
</dbReference>
<organism evidence="1 2">
    <name type="scientific">Saccharopolyspora gloriosae</name>
    <dbReference type="NCBI Taxonomy" id="455344"/>
    <lineage>
        <taxon>Bacteria</taxon>
        <taxon>Bacillati</taxon>
        <taxon>Actinomycetota</taxon>
        <taxon>Actinomycetes</taxon>
        <taxon>Pseudonocardiales</taxon>
        <taxon>Pseudonocardiaceae</taxon>
        <taxon>Saccharopolyspora</taxon>
    </lineage>
</organism>
<sequence>MEWTGARLADRPGTEVRTWVAATPEQVWPVVSDIELLPGGSRELRSVQWLDGATGPALGARFRGHNGNDVLGEWTTTSHVVECEPGRAFAWAVQDPAEPLATWRFALRPQDGGTELSYRVRIGPGRSGLTMAVERMPEKEQKIVFRRLSDLAENMGATLELLKRTAERAA</sequence>
<dbReference type="InterPro" id="IPR023393">
    <property type="entry name" value="START-like_dom_sf"/>
</dbReference>
<evidence type="ECO:0000313" key="2">
    <source>
        <dbReference type="Proteomes" id="UP000580474"/>
    </source>
</evidence>
<dbReference type="Gene3D" id="3.30.530.20">
    <property type="match status" value="1"/>
</dbReference>